<evidence type="ECO:0000313" key="2">
    <source>
        <dbReference type="EMBL" id="PWA90461.1"/>
    </source>
</evidence>
<keyword evidence="1" id="KW-0472">Membrane</keyword>
<dbReference type="PANTHER" id="PTHR35307">
    <property type="entry name" value="PROTEIN, PUTATIVE-RELATED"/>
    <property type="match status" value="1"/>
</dbReference>
<proteinExistence type="predicted"/>
<organism evidence="2 3">
    <name type="scientific">Artemisia annua</name>
    <name type="common">Sweet wormwood</name>
    <dbReference type="NCBI Taxonomy" id="35608"/>
    <lineage>
        <taxon>Eukaryota</taxon>
        <taxon>Viridiplantae</taxon>
        <taxon>Streptophyta</taxon>
        <taxon>Embryophyta</taxon>
        <taxon>Tracheophyta</taxon>
        <taxon>Spermatophyta</taxon>
        <taxon>Magnoliopsida</taxon>
        <taxon>eudicotyledons</taxon>
        <taxon>Gunneridae</taxon>
        <taxon>Pentapetalae</taxon>
        <taxon>asterids</taxon>
        <taxon>campanulids</taxon>
        <taxon>Asterales</taxon>
        <taxon>Asteraceae</taxon>
        <taxon>Asteroideae</taxon>
        <taxon>Anthemideae</taxon>
        <taxon>Artemisiinae</taxon>
        <taxon>Artemisia</taxon>
    </lineage>
</organism>
<accession>A0A2U1PXG6</accession>
<feature type="transmembrane region" description="Helical" evidence="1">
    <location>
        <begin position="192"/>
        <end position="215"/>
    </location>
</feature>
<dbReference type="EMBL" id="PKPP01000630">
    <property type="protein sequence ID" value="PWA90461.1"/>
    <property type="molecule type" value="Genomic_DNA"/>
</dbReference>
<dbReference type="PANTHER" id="PTHR35307:SF8">
    <property type="entry name" value="GUSTATORY RECEPTOR"/>
    <property type="match status" value="1"/>
</dbReference>
<name>A0A2U1PXG6_ARTAN</name>
<protein>
    <submittedName>
        <fullName evidence="2">Uncharacterized protein</fullName>
    </submittedName>
</protein>
<feature type="transmembrane region" description="Helical" evidence="1">
    <location>
        <begin position="130"/>
        <end position="149"/>
    </location>
</feature>
<sequence>MEGEDLSIDVQLPITPLHVSYKTKVSNYLLLDSKVESMDFYPAQGCYNIVQPLANELQDHSHISANFTSENVEYLINYCQQASYLEAENRSSKPISWIGIYIALASFICTLAMAADLVHGFRSRKIWFPCKYFTLNAASITVITVAMKLPVDLSSLMPFYLDQATKVESIAFMCTMMANFMPSLASVDNKTLLANVIGLAILVITMIVNICIQISTGVIVNFNFRLSVTNFMILAYIYMALLFWLLVVLISAAITIPASKQILEFKYQATCKRTLNDQLNNMSAVEKLTQYIRKYWVTAESGSPQFVMASTPLSSTCAIYLMAMLFTPAITSRIDDVNEDLSNCFLKLEDDMELGERTLKRISSSIKHLIQKAEKKQQKDLLVLLDTSTGFKGVENFDNDQVLPLTTVKLVNSWSLPIVTFTCIAIALPNIPKDVVDSLVKSVHEGLLLSHLVEESLNSTSEYGNIRRVTMTLWHEVEANCMWETSVEILEWFAKKAEEIVIQFRGDTNGDAMETTPKELIAANSMYRIAQTIVFNYQGNVEPMSVEELFALLRGMIADIFLACFTNIPRVILMKCHASAIEKRESSVEAAAKLLGRTKEILKRLEVQELPSMDPDKMAFIDEWRAHLRQSIP</sequence>
<feature type="transmembrane region" description="Helical" evidence="1">
    <location>
        <begin position="95"/>
        <end position="118"/>
    </location>
</feature>
<gene>
    <name evidence="2" type="ORF">CTI12_AA100680</name>
</gene>
<keyword evidence="1" id="KW-0812">Transmembrane</keyword>
<dbReference type="AlphaFoldDB" id="A0A2U1PXG6"/>
<dbReference type="OrthoDB" id="1915303at2759"/>
<evidence type="ECO:0000256" key="1">
    <source>
        <dbReference type="SAM" id="Phobius"/>
    </source>
</evidence>
<dbReference type="Proteomes" id="UP000245207">
    <property type="component" value="Unassembled WGS sequence"/>
</dbReference>
<feature type="transmembrane region" description="Helical" evidence="1">
    <location>
        <begin position="235"/>
        <end position="256"/>
    </location>
</feature>
<reference evidence="2 3" key="1">
    <citation type="journal article" date="2018" name="Mol. Plant">
        <title>The genome of Artemisia annua provides insight into the evolution of Asteraceae family and artemisinin biosynthesis.</title>
        <authorList>
            <person name="Shen Q."/>
            <person name="Zhang L."/>
            <person name="Liao Z."/>
            <person name="Wang S."/>
            <person name="Yan T."/>
            <person name="Shi P."/>
            <person name="Liu M."/>
            <person name="Fu X."/>
            <person name="Pan Q."/>
            <person name="Wang Y."/>
            <person name="Lv Z."/>
            <person name="Lu X."/>
            <person name="Zhang F."/>
            <person name="Jiang W."/>
            <person name="Ma Y."/>
            <person name="Chen M."/>
            <person name="Hao X."/>
            <person name="Li L."/>
            <person name="Tang Y."/>
            <person name="Lv G."/>
            <person name="Zhou Y."/>
            <person name="Sun X."/>
            <person name="Brodelius P.E."/>
            <person name="Rose J.K.C."/>
            <person name="Tang K."/>
        </authorList>
    </citation>
    <scope>NUCLEOTIDE SEQUENCE [LARGE SCALE GENOMIC DNA]</scope>
    <source>
        <strain evidence="3">cv. Huhao1</strain>
        <tissue evidence="2">Leaf</tissue>
    </source>
</reference>
<evidence type="ECO:0000313" key="3">
    <source>
        <dbReference type="Proteomes" id="UP000245207"/>
    </source>
</evidence>
<comment type="caution">
    <text evidence="2">The sequence shown here is derived from an EMBL/GenBank/DDBJ whole genome shotgun (WGS) entry which is preliminary data.</text>
</comment>
<keyword evidence="1" id="KW-1133">Transmembrane helix</keyword>
<keyword evidence="3" id="KW-1185">Reference proteome</keyword>